<reference evidence="1 2" key="1">
    <citation type="submission" date="2019-07" db="EMBL/GenBank/DDBJ databases">
        <title>Genomics analysis of Aphanomyces spp. identifies a new class of oomycete effector associated with host adaptation.</title>
        <authorList>
            <person name="Gaulin E."/>
        </authorList>
    </citation>
    <scope>NUCLEOTIDE SEQUENCE [LARGE SCALE GENOMIC DNA]</scope>
    <source>
        <strain evidence="1 2">ATCC 201684</strain>
    </source>
</reference>
<dbReference type="InterPro" id="IPR027417">
    <property type="entry name" value="P-loop_NTPase"/>
</dbReference>
<evidence type="ECO:0000313" key="1">
    <source>
        <dbReference type="EMBL" id="KAF0735633.1"/>
    </source>
</evidence>
<dbReference type="AlphaFoldDB" id="A0A6G0X6W7"/>
<dbReference type="SUPFAM" id="SSF52540">
    <property type="entry name" value="P-loop containing nucleoside triphosphate hydrolases"/>
    <property type="match status" value="1"/>
</dbReference>
<comment type="caution">
    <text evidence="1">The sequence shown here is derived from an EMBL/GenBank/DDBJ whole genome shotgun (WGS) entry which is preliminary data.</text>
</comment>
<dbReference type="VEuPathDB" id="FungiDB:AeMF1_009880"/>
<sequence length="443" mass="50214">MDVEYVHDIAWMNPLKLLKRYFDENPPEEQIHVLVVVPSHDESNETKYIQKFNAPIEFSSLDHEGGVPSTFRTLRKATVDAFARLLDEIPVIFIRAPPMSGKSGLCTLLHNHILHYKPDTVVVVVHAKTIPPNATFCDYFKSTYHCEFDEFSKRPCKKVVLIDEAEMTYDDQLLWSGYLKNTLDGTLLGLQFVLFSSYGSFDTYRVQSRAGNLIVIPLKNTFGLNATDLKPGLQLSREELDEMVAGTIGAPVSDLIWVLCSGHIGIARAMLRYLCLKFGSKPAETDDLELELSSVSLLDYIRSSYRGIPTVDAFERVIQSLGETDGQERLMMSQVLNEVASGKIVSSSSDGGRSPRSRKVVDLLTRFGFLYEDPHNRLQFASNMHLKIWLYSNRTHPIDYMVSDISHDDFVVACVKRMSAFRLHRFAVENTTSTVARERQIQM</sequence>
<keyword evidence="2" id="KW-1185">Reference proteome</keyword>
<dbReference type="Proteomes" id="UP000481153">
    <property type="component" value="Unassembled WGS sequence"/>
</dbReference>
<evidence type="ECO:0000313" key="2">
    <source>
        <dbReference type="Proteomes" id="UP000481153"/>
    </source>
</evidence>
<name>A0A6G0X6W7_9STRA</name>
<dbReference type="EMBL" id="VJMJ01000094">
    <property type="protein sequence ID" value="KAF0735633.1"/>
    <property type="molecule type" value="Genomic_DNA"/>
</dbReference>
<gene>
    <name evidence="1" type="ORF">Ae201684_007951</name>
</gene>
<protein>
    <submittedName>
        <fullName evidence="1">Uncharacterized protein</fullName>
    </submittedName>
</protein>
<accession>A0A6G0X6W7</accession>
<organism evidence="1 2">
    <name type="scientific">Aphanomyces euteiches</name>
    <dbReference type="NCBI Taxonomy" id="100861"/>
    <lineage>
        <taxon>Eukaryota</taxon>
        <taxon>Sar</taxon>
        <taxon>Stramenopiles</taxon>
        <taxon>Oomycota</taxon>
        <taxon>Saprolegniomycetes</taxon>
        <taxon>Saprolegniales</taxon>
        <taxon>Verrucalvaceae</taxon>
        <taxon>Aphanomyces</taxon>
    </lineage>
</organism>
<proteinExistence type="predicted"/>